<proteinExistence type="predicted"/>
<accession>A0A5B0M814</accession>
<evidence type="ECO:0000313" key="2">
    <source>
        <dbReference type="EMBL" id="KAA1086394.1"/>
    </source>
</evidence>
<dbReference type="AlphaFoldDB" id="A0A5B0M814"/>
<dbReference type="EMBL" id="VSWC01000170">
    <property type="protein sequence ID" value="KAA1072369.1"/>
    <property type="molecule type" value="Genomic_DNA"/>
</dbReference>
<evidence type="ECO:0000313" key="4">
    <source>
        <dbReference type="Proteomes" id="UP000325313"/>
    </source>
</evidence>
<comment type="caution">
    <text evidence="1">The sequence shown here is derived from an EMBL/GenBank/DDBJ whole genome shotgun (WGS) entry which is preliminary data.</text>
</comment>
<reference evidence="3 4" key="1">
    <citation type="submission" date="2019-05" db="EMBL/GenBank/DDBJ databases">
        <title>Emergence of the Ug99 lineage of the wheat stem rust pathogen through somatic hybridization.</title>
        <authorList>
            <person name="Li F."/>
            <person name="Upadhyaya N.M."/>
            <person name="Sperschneider J."/>
            <person name="Matny O."/>
            <person name="Nguyen-Phuc H."/>
            <person name="Mago R."/>
            <person name="Raley C."/>
            <person name="Miller M.E."/>
            <person name="Silverstein K.A.T."/>
            <person name="Henningsen E."/>
            <person name="Hirsch C.D."/>
            <person name="Visser B."/>
            <person name="Pretorius Z.A."/>
            <person name="Steffenson B.J."/>
            <person name="Schwessinger B."/>
            <person name="Dodds P.N."/>
            <person name="Figueroa M."/>
        </authorList>
    </citation>
    <scope>NUCLEOTIDE SEQUENCE [LARGE SCALE GENOMIC DNA]</scope>
    <source>
        <strain evidence="1">21-0</strain>
        <strain evidence="2 4">Ug99</strain>
    </source>
</reference>
<sequence>MNLNEFFLGDTDCRSLGVARTDDCGLLSMWADQKRLSASSLIFRPIPLQQSPDDEKDIIIMSHCQGYPIYISTVRNKYHRHSQPPPPSPTDLKKTRVDDEKAVYVDGVF</sequence>
<name>A0A5B0M814_PUCGR</name>
<evidence type="ECO:0000313" key="3">
    <source>
        <dbReference type="Proteomes" id="UP000324748"/>
    </source>
</evidence>
<gene>
    <name evidence="1" type="ORF">PGT21_033280</name>
    <name evidence="2" type="ORF">PGTUg99_022151</name>
</gene>
<dbReference type="Proteomes" id="UP000325313">
    <property type="component" value="Unassembled WGS sequence"/>
</dbReference>
<organism evidence="1 3">
    <name type="scientific">Puccinia graminis f. sp. tritici</name>
    <dbReference type="NCBI Taxonomy" id="56615"/>
    <lineage>
        <taxon>Eukaryota</taxon>
        <taxon>Fungi</taxon>
        <taxon>Dikarya</taxon>
        <taxon>Basidiomycota</taxon>
        <taxon>Pucciniomycotina</taxon>
        <taxon>Pucciniomycetes</taxon>
        <taxon>Pucciniales</taxon>
        <taxon>Pucciniaceae</taxon>
        <taxon>Puccinia</taxon>
    </lineage>
</organism>
<dbReference type="EMBL" id="VDEP01000411">
    <property type="protein sequence ID" value="KAA1086394.1"/>
    <property type="molecule type" value="Genomic_DNA"/>
</dbReference>
<keyword evidence="3" id="KW-1185">Reference proteome</keyword>
<evidence type="ECO:0000313" key="1">
    <source>
        <dbReference type="EMBL" id="KAA1072369.1"/>
    </source>
</evidence>
<dbReference type="Proteomes" id="UP000324748">
    <property type="component" value="Unassembled WGS sequence"/>
</dbReference>
<protein>
    <submittedName>
        <fullName evidence="1">Uncharacterized protein</fullName>
    </submittedName>
</protein>